<dbReference type="AlphaFoldDB" id="A0A498M1U5"/>
<keyword evidence="2" id="KW-1185">Reference proteome</keyword>
<evidence type="ECO:0000313" key="2">
    <source>
        <dbReference type="Proteomes" id="UP000290572"/>
    </source>
</evidence>
<proteinExistence type="predicted"/>
<protein>
    <submittedName>
        <fullName evidence="1">Uncharacterized protein</fullName>
    </submittedName>
</protein>
<dbReference type="EMBL" id="QBIY01013007">
    <property type="protein sequence ID" value="RXN13054.1"/>
    <property type="molecule type" value="Genomic_DNA"/>
</dbReference>
<comment type="caution">
    <text evidence="1">The sequence shown here is derived from an EMBL/GenBank/DDBJ whole genome shotgun (WGS) entry which is preliminary data.</text>
</comment>
<accession>A0A498M1U5</accession>
<name>A0A498M1U5_LABRO</name>
<sequence length="131" mass="14681">MIQALDPCQHRYHRCFLQRGLWVTPVAGVLEHAWGWFLRGGRQGTRSLTDLAQAEFEEDLGNRGCLLGSEDEDGKNGELSRDAFICHTNPTAAWTHSFMKRGRKKRGTGEKDGRGEECAALLIKGCCRSVF</sequence>
<gene>
    <name evidence="1" type="ORF">ROHU_009886</name>
</gene>
<evidence type="ECO:0000313" key="1">
    <source>
        <dbReference type="EMBL" id="RXN13054.1"/>
    </source>
</evidence>
<reference evidence="1 2" key="1">
    <citation type="submission" date="2018-03" db="EMBL/GenBank/DDBJ databases">
        <title>Draft genome sequence of Rohu Carp (Labeo rohita).</title>
        <authorList>
            <person name="Das P."/>
            <person name="Kushwaha B."/>
            <person name="Joshi C.G."/>
            <person name="Kumar D."/>
            <person name="Nagpure N.S."/>
            <person name="Sahoo L."/>
            <person name="Das S.P."/>
            <person name="Bit A."/>
            <person name="Patnaik S."/>
            <person name="Meher P.K."/>
            <person name="Jayasankar P."/>
            <person name="Koringa P.G."/>
            <person name="Patel N.V."/>
            <person name="Hinsu A.T."/>
            <person name="Kumar R."/>
            <person name="Pandey M."/>
            <person name="Agarwal S."/>
            <person name="Srivastava S."/>
            <person name="Singh M."/>
            <person name="Iquebal M.A."/>
            <person name="Jaiswal S."/>
            <person name="Angadi U.B."/>
            <person name="Kumar N."/>
            <person name="Raza M."/>
            <person name="Shah T.M."/>
            <person name="Rai A."/>
            <person name="Jena J.K."/>
        </authorList>
    </citation>
    <scope>NUCLEOTIDE SEQUENCE [LARGE SCALE GENOMIC DNA]</scope>
    <source>
        <strain evidence="1">DASCIFA01</strain>
        <tissue evidence="1">Testis</tissue>
    </source>
</reference>
<dbReference type="Proteomes" id="UP000290572">
    <property type="component" value="Unassembled WGS sequence"/>
</dbReference>
<organism evidence="1 2">
    <name type="scientific">Labeo rohita</name>
    <name type="common">Indian major carp</name>
    <name type="synonym">Cyprinus rohita</name>
    <dbReference type="NCBI Taxonomy" id="84645"/>
    <lineage>
        <taxon>Eukaryota</taxon>
        <taxon>Metazoa</taxon>
        <taxon>Chordata</taxon>
        <taxon>Craniata</taxon>
        <taxon>Vertebrata</taxon>
        <taxon>Euteleostomi</taxon>
        <taxon>Actinopterygii</taxon>
        <taxon>Neopterygii</taxon>
        <taxon>Teleostei</taxon>
        <taxon>Ostariophysi</taxon>
        <taxon>Cypriniformes</taxon>
        <taxon>Cyprinidae</taxon>
        <taxon>Labeoninae</taxon>
        <taxon>Labeonini</taxon>
        <taxon>Labeo</taxon>
    </lineage>
</organism>